<sequence length="57" mass="7024">MIYSSTFWDDFQKHIKRIVISQTQTPRFKPRITKALKLNPNWNEFEKKRKESQQKLD</sequence>
<reference evidence="1" key="1">
    <citation type="submission" date="2005-04" db="EMBL/GenBank/DDBJ databases">
        <authorList>
            <person name="Town C.D."/>
        </authorList>
    </citation>
    <scope>NUCLEOTIDE SEQUENCE</scope>
</reference>
<accession>A2Q4M5</accession>
<name>A2Q4M5_MEDTR</name>
<organism evidence="1">
    <name type="scientific">Medicago truncatula</name>
    <name type="common">Barrel medic</name>
    <name type="synonym">Medicago tribuloides</name>
    <dbReference type="NCBI Taxonomy" id="3880"/>
    <lineage>
        <taxon>Eukaryota</taxon>
        <taxon>Viridiplantae</taxon>
        <taxon>Streptophyta</taxon>
        <taxon>Embryophyta</taxon>
        <taxon>Tracheophyta</taxon>
        <taxon>Spermatophyta</taxon>
        <taxon>Magnoliopsida</taxon>
        <taxon>eudicotyledons</taxon>
        <taxon>Gunneridae</taxon>
        <taxon>Pentapetalae</taxon>
        <taxon>rosids</taxon>
        <taxon>fabids</taxon>
        <taxon>Fabales</taxon>
        <taxon>Fabaceae</taxon>
        <taxon>Papilionoideae</taxon>
        <taxon>50 kb inversion clade</taxon>
        <taxon>NPAAA clade</taxon>
        <taxon>Hologalegina</taxon>
        <taxon>IRL clade</taxon>
        <taxon>Trifolieae</taxon>
        <taxon>Medicago</taxon>
    </lineage>
</organism>
<gene>
    <name evidence="1" type="ORF">MtrDRAFT_AC157506g6v2</name>
</gene>
<evidence type="ECO:0000313" key="1">
    <source>
        <dbReference type="EMBL" id="ABN08574.1"/>
    </source>
</evidence>
<dbReference type="AlphaFoldDB" id="A2Q4M5"/>
<protein>
    <submittedName>
        <fullName evidence="1">Uncharacterized protein</fullName>
    </submittedName>
</protein>
<proteinExistence type="predicted"/>
<dbReference type="EMBL" id="AC157506">
    <property type="protein sequence ID" value="ABN08574.1"/>
    <property type="molecule type" value="Genomic_DNA"/>
</dbReference>
<reference evidence="1" key="2">
    <citation type="submission" date="2007-03" db="EMBL/GenBank/DDBJ databases">
        <authorList>
            <consortium name="The International Medicago Genome Annotation Group"/>
        </authorList>
    </citation>
    <scope>NUCLEOTIDE SEQUENCE</scope>
</reference>